<dbReference type="Gene3D" id="3.40.50.720">
    <property type="entry name" value="NAD(P)-binding Rossmann-like Domain"/>
    <property type="match status" value="1"/>
</dbReference>
<accession>A0A8H4Q6Z2</accession>
<dbReference type="PANTHER" id="PTHR45681">
    <property type="entry name" value="POLYKETIDE SYNTHASE 44-RELATED"/>
    <property type="match status" value="1"/>
</dbReference>
<evidence type="ECO:0000313" key="3">
    <source>
        <dbReference type="EMBL" id="KAF4587817.1"/>
    </source>
</evidence>
<dbReference type="Pfam" id="PF08659">
    <property type="entry name" value="KR"/>
    <property type="match status" value="1"/>
</dbReference>
<dbReference type="PANTHER" id="PTHR45681:SF6">
    <property type="entry name" value="POLYKETIDE SYNTHASE 37"/>
    <property type="match status" value="1"/>
</dbReference>
<dbReference type="Proteomes" id="UP000562929">
    <property type="component" value="Unassembled WGS sequence"/>
</dbReference>
<dbReference type="GO" id="GO:0016740">
    <property type="term" value="F:transferase activity"/>
    <property type="evidence" value="ECO:0007669"/>
    <property type="project" value="UniProtKB-KW"/>
</dbReference>
<evidence type="ECO:0000259" key="2">
    <source>
        <dbReference type="Pfam" id="PF08659"/>
    </source>
</evidence>
<reference evidence="3 4" key="1">
    <citation type="journal article" date="2020" name="G3 (Bethesda)">
        <title>Genetic Underpinnings of Host Manipulation by Ophiocordyceps as Revealed by Comparative Transcriptomics.</title>
        <authorList>
            <person name="Will I."/>
            <person name="Das B."/>
            <person name="Trinh T."/>
            <person name="Brachmann A."/>
            <person name="Ohm R.A."/>
            <person name="de Bekker C."/>
        </authorList>
    </citation>
    <scope>NUCLEOTIDE SEQUENCE [LARGE SCALE GENOMIC DNA]</scope>
    <source>
        <strain evidence="3 4">EC05</strain>
    </source>
</reference>
<keyword evidence="1 3" id="KW-0808">Transferase</keyword>
<dbReference type="OrthoDB" id="329835at2759"/>
<evidence type="ECO:0000256" key="1">
    <source>
        <dbReference type="ARBA" id="ARBA00022679"/>
    </source>
</evidence>
<protein>
    <submittedName>
        <fullName evidence="3">Fatty acid synthase S-acetyltransferase</fullName>
    </submittedName>
</protein>
<evidence type="ECO:0000313" key="4">
    <source>
        <dbReference type="Proteomes" id="UP000562929"/>
    </source>
</evidence>
<keyword evidence="4" id="KW-1185">Reference proteome</keyword>
<gene>
    <name evidence="3" type="ORF">GQ602_004510</name>
</gene>
<dbReference type="InterPro" id="IPR013968">
    <property type="entry name" value="PKS_KR"/>
</dbReference>
<proteinExistence type="predicted"/>
<dbReference type="InterPro" id="IPR050444">
    <property type="entry name" value="Polyketide_Synthase"/>
</dbReference>
<organism evidence="3 4">
    <name type="scientific">Ophiocordyceps camponoti-floridani</name>
    <dbReference type="NCBI Taxonomy" id="2030778"/>
    <lineage>
        <taxon>Eukaryota</taxon>
        <taxon>Fungi</taxon>
        <taxon>Dikarya</taxon>
        <taxon>Ascomycota</taxon>
        <taxon>Pezizomycotina</taxon>
        <taxon>Sordariomycetes</taxon>
        <taxon>Hypocreomycetidae</taxon>
        <taxon>Hypocreales</taxon>
        <taxon>Ophiocordycipitaceae</taxon>
        <taxon>Ophiocordyceps</taxon>
    </lineage>
</organism>
<dbReference type="EMBL" id="JAACLJ010000004">
    <property type="protein sequence ID" value="KAF4587817.1"/>
    <property type="molecule type" value="Genomic_DNA"/>
</dbReference>
<name>A0A8H4Q6Z2_9HYPO</name>
<sequence length="206" mass="22272">MALEFFVLKSSSTSLVGSDGQLNYVATNQFLDTLSLHRRPNGLAGLPLKCDALGDFAGMTAGSKGLLGLLRSQGVTVTNLPLVNDSFENSILQGAKQRLTANIDWAKFLKACPHPVKDSAFADLRTQDDAASSDPSLWTLKSIDEVLGERVAAIVGVDASRLSLTEKMDKYSFDSTTLTQIRSLILDDFRVSYAMVKLSQGARARL</sequence>
<comment type="caution">
    <text evidence="3">The sequence shown here is derived from an EMBL/GenBank/DDBJ whole genome shotgun (WGS) entry which is preliminary data.</text>
</comment>
<feature type="domain" description="Ketoreductase (KR)" evidence="2">
    <location>
        <begin position="2"/>
        <end position="51"/>
    </location>
</feature>
<dbReference type="AlphaFoldDB" id="A0A8H4Q6Z2"/>